<keyword evidence="1" id="KW-0812">Transmembrane</keyword>
<name>A0AA36GHR4_CYLNA</name>
<dbReference type="GO" id="GO:0042392">
    <property type="term" value="F:sphingosine-1-phosphate phosphatase activity"/>
    <property type="evidence" value="ECO:0007669"/>
    <property type="project" value="TreeGrafter"/>
</dbReference>
<feature type="transmembrane region" description="Helical" evidence="1">
    <location>
        <begin position="158"/>
        <end position="179"/>
    </location>
</feature>
<feature type="domain" description="Phosphatidic acid phosphatase type 2/haloperoxidase" evidence="2">
    <location>
        <begin position="63"/>
        <end position="173"/>
    </location>
</feature>
<keyword evidence="1" id="KW-1133">Transmembrane helix</keyword>
<evidence type="ECO:0000256" key="1">
    <source>
        <dbReference type="SAM" id="Phobius"/>
    </source>
</evidence>
<feature type="transmembrane region" description="Helical" evidence="1">
    <location>
        <begin position="34"/>
        <end position="53"/>
    </location>
</feature>
<protein>
    <recommendedName>
        <fullName evidence="2">Phosphatidic acid phosphatase type 2/haloperoxidase domain-containing protein</fullName>
    </recommendedName>
</protein>
<evidence type="ECO:0000313" key="4">
    <source>
        <dbReference type="Proteomes" id="UP001176961"/>
    </source>
</evidence>
<sequence length="188" mass="20966">MKDVLTRLQRLDESLSRALVAPPSMRNVLMWIEFTVNGVPWLVGSSLSLVFGASSKWNLNTQHQLTVLFFGLLLDLLLSGAIKLSIQRPRPKYNINDQRFEAPVFDRFSFPSGHSSRAAMLATLCVAFYPQYRFAAVGLSMLVAFSRVAMGRHYVSDALSGLALGYIEGLIALALPLSFSKWLSRVLR</sequence>
<feature type="transmembrane region" description="Helical" evidence="1">
    <location>
        <begin position="65"/>
        <end position="86"/>
    </location>
</feature>
<dbReference type="SUPFAM" id="SSF48317">
    <property type="entry name" value="Acid phosphatase/Vanadium-dependent haloperoxidase"/>
    <property type="match status" value="1"/>
</dbReference>
<dbReference type="Pfam" id="PF01569">
    <property type="entry name" value="PAP2"/>
    <property type="match status" value="1"/>
</dbReference>
<dbReference type="InterPro" id="IPR036938">
    <property type="entry name" value="PAP2/HPO_sf"/>
</dbReference>
<feature type="transmembrane region" description="Helical" evidence="1">
    <location>
        <begin position="118"/>
        <end position="146"/>
    </location>
</feature>
<dbReference type="PANTHER" id="PTHR14969">
    <property type="entry name" value="SPHINGOSINE-1-PHOSPHATE PHOSPHOHYDROLASE"/>
    <property type="match status" value="1"/>
</dbReference>
<comment type="caution">
    <text evidence="3">The sequence shown here is derived from an EMBL/GenBank/DDBJ whole genome shotgun (WGS) entry which is preliminary data.</text>
</comment>
<dbReference type="Proteomes" id="UP001176961">
    <property type="component" value="Unassembled WGS sequence"/>
</dbReference>
<dbReference type="SMART" id="SM00014">
    <property type="entry name" value="acidPPc"/>
    <property type="match status" value="1"/>
</dbReference>
<reference evidence="3" key="1">
    <citation type="submission" date="2023-07" db="EMBL/GenBank/DDBJ databases">
        <authorList>
            <consortium name="CYATHOMIX"/>
        </authorList>
    </citation>
    <scope>NUCLEOTIDE SEQUENCE</scope>
    <source>
        <strain evidence="3">N/A</strain>
    </source>
</reference>
<organism evidence="3 4">
    <name type="scientific">Cylicocyclus nassatus</name>
    <name type="common">Nematode worm</name>
    <dbReference type="NCBI Taxonomy" id="53992"/>
    <lineage>
        <taxon>Eukaryota</taxon>
        <taxon>Metazoa</taxon>
        <taxon>Ecdysozoa</taxon>
        <taxon>Nematoda</taxon>
        <taxon>Chromadorea</taxon>
        <taxon>Rhabditida</taxon>
        <taxon>Rhabditina</taxon>
        <taxon>Rhabditomorpha</taxon>
        <taxon>Strongyloidea</taxon>
        <taxon>Strongylidae</taxon>
        <taxon>Cylicocyclus</taxon>
    </lineage>
</organism>
<evidence type="ECO:0000313" key="3">
    <source>
        <dbReference type="EMBL" id="CAJ0593096.1"/>
    </source>
</evidence>
<gene>
    <name evidence="3" type="ORF">CYNAS_LOCUS5079</name>
</gene>
<keyword evidence="1" id="KW-0472">Membrane</keyword>
<keyword evidence="4" id="KW-1185">Reference proteome</keyword>
<evidence type="ECO:0000259" key="2">
    <source>
        <dbReference type="SMART" id="SM00014"/>
    </source>
</evidence>
<dbReference type="PANTHER" id="PTHR14969:SF13">
    <property type="entry name" value="AT30094P"/>
    <property type="match status" value="1"/>
</dbReference>
<accession>A0AA36GHR4</accession>
<dbReference type="EMBL" id="CATQJL010000112">
    <property type="protein sequence ID" value="CAJ0593096.1"/>
    <property type="molecule type" value="Genomic_DNA"/>
</dbReference>
<proteinExistence type="predicted"/>
<dbReference type="Gene3D" id="1.20.144.10">
    <property type="entry name" value="Phosphatidic acid phosphatase type 2/haloperoxidase"/>
    <property type="match status" value="1"/>
</dbReference>
<dbReference type="AlphaFoldDB" id="A0AA36GHR4"/>
<dbReference type="InterPro" id="IPR000326">
    <property type="entry name" value="PAP2/HPO"/>
</dbReference>